<sequence>MVASCAVLLSIGVTSIPTGRAGTAPTDALRARRAQLLQQLAALASDSHSGVSALVQAEQAVATEQDQLLAAQRHLSGLNSRLLALTSHLASDRATIDAAKHQLQAMTRQSYKSTVTDSWVAAVLSASSFSQAVDHLTSTSQVSEQVRNRQSMVRDTQKAMAAAKAEIQTDVTSSTAAESLLAKDSNTLLVLVEQRNLALQGASGPARALAAQIAEIDQELAGGATPAPRASSPPCGDHFAYGQCTWYVASRRCIPWVGNAQDWYGAAARYGYPEGRSPQVGAVVVFPPGGDSAGPVGHVAYVEAVGPASGVPAGYFKISEMNFNGWDRVDYRILADNSSGIDGFIYAR</sequence>
<dbReference type="EMBL" id="JAEKNS010000113">
    <property type="protein sequence ID" value="MBJ7595364.1"/>
    <property type="molecule type" value="Genomic_DNA"/>
</dbReference>
<comment type="caution">
    <text evidence="2">The sequence shown here is derived from an EMBL/GenBank/DDBJ whole genome shotgun (WGS) entry which is preliminary data.</text>
</comment>
<dbReference type="PROSITE" id="PS50911">
    <property type="entry name" value="CHAP"/>
    <property type="match status" value="1"/>
</dbReference>
<dbReference type="AlphaFoldDB" id="A0A934JXZ3"/>
<reference evidence="2 3" key="1">
    <citation type="submission" date="2020-10" db="EMBL/GenBank/DDBJ databases">
        <title>Ca. Dormibacterota MAGs.</title>
        <authorList>
            <person name="Montgomery K."/>
        </authorList>
    </citation>
    <scope>NUCLEOTIDE SEQUENCE [LARGE SCALE GENOMIC DNA]</scope>
    <source>
        <strain evidence="2">SC8812_S17_18</strain>
    </source>
</reference>
<dbReference type="Gene3D" id="6.10.250.3150">
    <property type="match status" value="1"/>
</dbReference>
<organism evidence="2 3">
    <name type="scientific">Candidatus Aeolococcus gillhamiae</name>
    <dbReference type="NCBI Taxonomy" id="3127015"/>
    <lineage>
        <taxon>Bacteria</taxon>
        <taxon>Bacillati</taxon>
        <taxon>Candidatus Dormiibacterota</taxon>
        <taxon>Candidatus Dormibacteria</taxon>
        <taxon>Candidatus Aeolococcales</taxon>
        <taxon>Candidatus Aeolococcaceae</taxon>
        <taxon>Candidatus Aeolococcus</taxon>
    </lineage>
</organism>
<evidence type="ECO:0000259" key="1">
    <source>
        <dbReference type="PROSITE" id="PS50911"/>
    </source>
</evidence>
<evidence type="ECO:0000313" key="3">
    <source>
        <dbReference type="Proteomes" id="UP000606991"/>
    </source>
</evidence>
<accession>A0A934JXZ3</accession>
<dbReference type="InterPro" id="IPR038765">
    <property type="entry name" value="Papain-like_cys_pep_sf"/>
</dbReference>
<proteinExistence type="predicted"/>
<evidence type="ECO:0000313" key="2">
    <source>
        <dbReference type="EMBL" id="MBJ7595364.1"/>
    </source>
</evidence>
<gene>
    <name evidence="2" type="ORF">JF886_10975</name>
</gene>
<protein>
    <submittedName>
        <fullName evidence="2">CHAP domain-containing protein</fullName>
    </submittedName>
</protein>
<dbReference type="Gene3D" id="3.90.1720.10">
    <property type="entry name" value="endopeptidase domain like (from Nostoc punctiforme)"/>
    <property type="match status" value="1"/>
</dbReference>
<name>A0A934JXZ3_9BACT</name>
<dbReference type="InterPro" id="IPR007921">
    <property type="entry name" value="CHAP_dom"/>
</dbReference>
<dbReference type="Pfam" id="PF05257">
    <property type="entry name" value="CHAP"/>
    <property type="match status" value="1"/>
</dbReference>
<dbReference type="Proteomes" id="UP000606991">
    <property type="component" value="Unassembled WGS sequence"/>
</dbReference>
<feature type="domain" description="Peptidase C51" evidence="1">
    <location>
        <begin position="219"/>
        <end position="346"/>
    </location>
</feature>
<dbReference type="SUPFAM" id="SSF54001">
    <property type="entry name" value="Cysteine proteinases"/>
    <property type="match status" value="1"/>
</dbReference>